<comment type="caution">
    <text evidence="1">The sequence shown here is derived from an EMBL/GenBank/DDBJ whole genome shotgun (WGS) entry which is preliminary data.</text>
</comment>
<dbReference type="EMBL" id="JBHMCF010000057">
    <property type="protein sequence ID" value="MFB9476936.1"/>
    <property type="molecule type" value="Genomic_DNA"/>
</dbReference>
<reference evidence="1 2" key="1">
    <citation type="submission" date="2024-09" db="EMBL/GenBank/DDBJ databases">
        <authorList>
            <person name="Sun Q."/>
            <person name="Mori K."/>
        </authorList>
    </citation>
    <scope>NUCLEOTIDE SEQUENCE [LARGE SCALE GENOMIC DNA]</scope>
    <source>
        <strain evidence="1 2">JCM 3324</strain>
    </source>
</reference>
<name>A0ABV5P2Y2_9ACTN</name>
<sequence>MRGNQTARSAPDKPQYSGLLAELAGVLHAEHGIPARPWRSRAGHAGLYAIQPGVGGPGLTGLSQVVVVCPTEDGPQWAWYWPGDRHAGKENSPELERFAPADPSTMGETARLIARVLSLRS</sequence>
<dbReference type="Proteomes" id="UP001589568">
    <property type="component" value="Unassembled WGS sequence"/>
</dbReference>
<protein>
    <recommendedName>
        <fullName evidence="3">DUF3037 domain-containing protein</fullName>
    </recommendedName>
</protein>
<evidence type="ECO:0000313" key="2">
    <source>
        <dbReference type="Proteomes" id="UP001589568"/>
    </source>
</evidence>
<dbReference type="RefSeq" id="WP_345410441.1">
    <property type="nucleotide sequence ID" value="NZ_BAAAXS010000002.1"/>
</dbReference>
<evidence type="ECO:0000313" key="1">
    <source>
        <dbReference type="EMBL" id="MFB9476936.1"/>
    </source>
</evidence>
<gene>
    <name evidence="1" type="ORF">ACFFR3_46230</name>
</gene>
<accession>A0ABV5P2Y2</accession>
<evidence type="ECO:0008006" key="3">
    <source>
        <dbReference type="Google" id="ProtNLM"/>
    </source>
</evidence>
<organism evidence="1 2">
    <name type="scientific">Nonomuraea salmonea</name>
    <dbReference type="NCBI Taxonomy" id="46181"/>
    <lineage>
        <taxon>Bacteria</taxon>
        <taxon>Bacillati</taxon>
        <taxon>Actinomycetota</taxon>
        <taxon>Actinomycetes</taxon>
        <taxon>Streptosporangiales</taxon>
        <taxon>Streptosporangiaceae</taxon>
        <taxon>Nonomuraea</taxon>
    </lineage>
</organism>
<keyword evidence="2" id="KW-1185">Reference proteome</keyword>
<proteinExistence type="predicted"/>